<evidence type="ECO:0000313" key="1">
    <source>
        <dbReference type="EMBL" id="GAH34532.1"/>
    </source>
</evidence>
<protein>
    <submittedName>
        <fullName evidence="1">Uncharacterized protein</fullName>
    </submittedName>
</protein>
<feature type="non-terminal residue" evidence="1">
    <location>
        <position position="42"/>
    </location>
</feature>
<proteinExistence type="predicted"/>
<dbReference type="EMBL" id="BARU01006622">
    <property type="protein sequence ID" value="GAH34532.1"/>
    <property type="molecule type" value="Genomic_DNA"/>
</dbReference>
<name>X1EPP8_9ZZZZ</name>
<accession>X1EPP8</accession>
<dbReference type="AlphaFoldDB" id="X1EPP8"/>
<reference evidence="1" key="1">
    <citation type="journal article" date="2014" name="Front. Microbiol.">
        <title>High frequency of phylogenetically diverse reductive dehalogenase-homologous genes in deep subseafloor sedimentary metagenomes.</title>
        <authorList>
            <person name="Kawai M."/>
            <person name="Futagami T."/>
            <person name="Toyoda A."/>
            <person name="Takaki Y."/>
            <person name="Nishi S."/>
            <person name="Hori S."/>
            <person name="Arai W."/>
            <person name="Tsubouchi T."/>
            <person name="Morono Y."/>
            <person name="Uchiyama I."/>
            <person name="Ito T."/>
            <person name="Fujiyama A."/>
            <person name="Inagaki F."/>
            <person name="Takami H."/>
        </authorList>
    </citation>
    <scope>NUCLEOTIDE SEQUENCE</scope>
    <source>
        <strain evidence="1">Expedition CK06-06</strain>
    </source>
</reference>
<sequence>MKGDFPESMRTQTEINRASIERHLKDAWTVAIHTYGSRTAIV</sequence>
<comment type="caution">
    <text evidence="1">The sequence shown here is derived from an EMBL/GenBank/DDBJ whole genome shotgun (WGS) entry which is preliminary data.</text>
</comment>
<gene>
    <name evidence="1" type="ORF">S03H2_13033</name>
</gene>
<organism evidence="1">
    <name type="scientific">marine sediment metagenome</name>
    <dbReference type="NCBI Taxonomy" id="412755"/>
    <lineage>
        <taxon>unclassified sequences</taxon>
        <taxon>metagenomes</taxon>
        <taxon>ecological metagenomes</taxon>
    </lineage>
</organism>